<evidence type="ECO:0000313" key="2">
    <source>
        <dbReference type="Proteomes" id="UP001597085"/>
    </source>
</evidence>
<keyword evidence="2" id="KW-1185">Reference proteome</keyword>
<gene>
    <name evidence="1" type="ORF">ACFSBX_16355</name>
</gene>
<protein>
    <submittedName>
        <fullName evidence="1">Uncharacterized protein</fullName>
    </submittedName>
</protein>
<dbReference type="EMBL" id="JBHUDK010000015">
    <property type="protein sequence ID" value="MFD1600514.1"/>
    <property type="molecule type" value="Genomic_DNA"/>
</dbReference>
<accession>A0ABD6CST4</accession>
<name>A0ABD6CST4_9EURY</name>
<evidence type="ECO:0000313" key="1">
    <source>
        <dbReference type="EMBL" id="MFD1600514.1"/>
    </source>
</evidence>
<dbReference type="Proteomes" id="UP001597085">
    <property type="component" value="Unassembled WGS sequence"/>
</dbReference>
<sequence>MTAVVDERGFVWMFEAEFSIPRDSDSDVTSGRDRVRLTWTYDRINTTEVQIQSRL</sequence>
<organism evidence="1 2">
    <name type="scientific">Halobellus rarus</name>
    <dbReference type="NCBI Taxonomy" id="1126237"/>
    <lineage>
        <taxon>Archaea</taxon>
        <taxon>Methanobacteriati</taxon>
        <taxon>Methanobacteriota</taxon>
        <taxon>Stenosarchaea group</taxon>
        <taxon>Halobacteria</taxon>
        <taxon>Halobacteriales</taxon>
        <taxon>Haloferacaceae</taxon>
        <taxon>Halobellus</taxon>
    </lineage>
</organism>
<dbReference type="RefSeq" id="WP_256422253.1">
    <property type="nucleotide sequence ID" value="NZ_JANHDI010000011.1"/>
</dbReference>
<dbReference type="AlphaFoldDB" id="A0ABD6CST4"/>
<proteinExistence type="predicted"/>
<reference evidence="1 2" key="1">
    <citation type="journal article" date="2019" name="Int. J. Syst. Evol. Microbiol.">
        <title>The Global Catalogue of Microorganisms (GCM) 10K type strain sequencing project: providing services to taxonomists for standard genome sequencing and annotation.</title>
        <authorList>
            <consortium name="The Broad Institute Genomics Platform"/>
            <consortium name="The Broad Institute Genome Sequencing Center for Infectious Disease"/>
            <person name="Wu L."/>
            <person name="Ma J."/>
        </authorList>
    </citation>
    <scope>NUCLEOTIDE SEQUENCE [LARGE SCALE GENOMIC DNA]</scope>
    <source>
        <strain evidence="1 2">CGMCC 1.12121</strain>
    </source>
</reference>
<comment type="caution">
    <text evidence="1">The sequence shown here is derived from an EMBL/GenBank/DDBJ whole genome shotgun (WGS) entry which is preliminary data.</text>
</comment>